<accession>A0A7K1GBI4</accession>
<name>A0A7K1GBI4_9FLAO</name>
<dbReference type="Proteomes" id="UP000447545">
    <property type="component" value="Unassembled WGS sequence"/>
</dbReference>
<comment type="caution">
    <text evidence="1">The sequence shown here is derived from an EMBL/GenBank/DDBJ whole genome shotgun (WGS) entry which is preliminary data.</text>
</comment>
<dbReference type="RefSeq" id="WP_155087585.1">
    <property type="nucleotide sequence ID" value="NZ_WJYA01000002.1"/>
</dbReference>
<protein>
    <submittedName>
        <fullName evidence="1">Uncharacterized protein</fullName>
    </submittedName>
</protein>
<sequence length="230" mass="25944">MKKLILYTIGFTSFLCCVNNKKEDSQKSWREQKTVVEAITIPSISKVKNGVKFINTGPRGGSYINSDSTEIRYTIFRVQIVNDTIIPLNLELNFPETTIELLPDSSILLNISIIPDSLTPDNIQNNLNFGVIGIEEFFESELSERYMLKTSIPPKEQHIVYIGIKFVSELDNGTTRSILFINGQDIVAPFLPQKSIKINNKNPEILDLVYGIGVDPPNNYNLIPCGKIKY</sequence>
<keyword evidence="2" id="KW-1185">Reference proteome</keyword>
<evidence type="ECO:0000313" key="2">
    <source>
        <dbReference type="Proteomes" id="UP000447545"/>
    </source>
</evidence>
<evidence type="ECO:0000313" key="1">
    <source>
        <dbReference type="EMBL" id="MTE25754.1"/>
    </source>
</evidence>
<reference evidence="1 2" key="1">
    <citation type="submission" date="2019-11" db="EMBL/GenBank/DDBJ databases">
        <title>Winogradskyella ouciana sp. nov., isolated from the hadal seawater of the Mariana Trench.</title>
        <authorList>
            <person name="Liu R."/>
        </authorList>
    </citation>
    <scope>NUCLEOTIDE SEQUENCE [LARGE SCALE GENOMIC DNA]</scope>
    <source>
        <strain evidence="1 2">ZXX205</strain>
    </source>
</reference>
<dbReference type="EMBL" id="WJYA01000002">
    <property type="protein sequence ID" value="MTE25754.1"/>
    <property type="molecule type" value="Genomic_DNA"/>
</dbReference>
<proteinExistence type="predicted"/>
<dbReference type="AlphaFoldDB" id="A0A7K1GBI4"/>
<organism evidence="1 2">
    <name type="scientific">Winogradskyella ouciana</name>
    <dbReference type="NCBI Taxonomy" id="2608631"/>
    <lineage>
        <taxon>Bacteria</taxon>
        <taxon>Pseudomonadati</taxon>
        <taxon>Bacteroidota</taxon>
        <taxon>Flavobacteriia</taxon>
        <taxon>Flavobacteriales</taxon>
        <taxon>Flavobacteriaceae</taxon>
        <taxon>Winogradskyella</taxon>
    </lineage>
</organism>
<gene>
    <name evidence="1" type="ORF">F1003_02315</name>
</gene>